<dbReference type="Proteomes" id="UP001205105">
    <property type="component" value="Unassembled WGS sequence"/>
</dbReference>
<feature type="compositionally biased region" description="Low complexity" evidence="1">
    <location>
        <begin position="87"/>
        <end position="112"/>
    </location>
</feature>
<feature type="region of interest" description="Disordered" evidence="1">
    <location>
        <begin position="87"/>
        <end position="121"/>
    </location>
</feature>
<protein>
    <submittedName>
        <fullName evidence="2">Uncharacterized protein</fullName>
    </submittedName>
</protein>
<sequence>MATMEQRRKSDVQVTFKRQRLSDLGKDAYAASATQLVSVAPTQLSAAAPLPPPLSCPPQPAYQQHSWGLHQEASYFATLDSEQLLETTSRQTTPAASRAASPGGPAAASQPAWGPSTAPQAAEADLAAVITQQLAATQHTPCSEEIRRHWPHVQERYQEYRRCMAEQQLSPVRLRAFFKHTDERGVPAL</sequence>
<dbReference type="EMBL" id="JADXDR010000189">
    <property type="protein sequence ID" value="KAI7836404.1"/>
    <property type="molecule type" value="Genomic_DNA"/>
</dbReference>
<dbReference type="AlphaFoldDB" id="A0AAD5GXU9"/>
<keyword evidence="3" id="KW-1185">Reference proteome</keyword>
<organism evidence="2 3">
    <name type="scientific">Chlorella ohadii</name>
    <dbReference type="NCBI Taxonomy" id="2649997"/>
    <lineage>
        <taxon>Eukaryota</taxon>
        <taxon>Viridiplantae</taxon>
        <taxon>Chlorophyta</taxon>
        <taxon>core chlorophytes</taxon>
        <taxon>Trebouxiophyceae</taxon>
        <taxon>Chlorellales</taxon>
        <taxon>Chlorellaceae</taxon>
        <taxon>Chlorella clade</taxon>
        <taxon>Chlorella</taxon>
    </lineage>
</organism>
<comment type="caution">
    <text evidence="2">The sequence shown here is derived from an EMBL/GenBank/DDBJ whole genome shotgun (WGS) entry which is preliminary data.</text>
</comment>
<accession>A0AAD5GXU9</accession>
<evidence type="ECO:0000313" key="2">
    <source>
        <dbReference type="EMBL" id="KAI7836404.1"/>
    </source>
</evidence>
<evidence type="ECO:0000313" key="3">
    <source>
        <dbReference type="Proteomes" id="UP001205105"/>
    </source>
</evidence>
<name>A0AAD5GXU9_9CHLO</name>
<proteinExistence type="predicted"/>
<evidence type="ECO:0000256" key="1">
    <source>
        <dbReference type="SAM" id="MobiDB-lite"/>
    </source>
</evidence>
<reference evidence="2" key="1">
    <citation type="submission" date="2020-11" db="EMBL/GenBank/DDBJ databases">
        <title>Chlorella ohadii genome sequencing and assembly.</title>
        <authorList>
            <person name="Murik O."/>
            <person name="Treves H."/>
            <person name="Kedem I."/>
            <person name="Shotland Y."/>
            <person name="Kaplan A."/>
        </authorList>
    </citation>
    <scope>NUCLEOTIDE SEQUENCE</scope>
    <source>
        <strain evidence="2">1</strain>
    </source>
</reference>
<gene>
    <name evidence="2" type="ORF">COHA_009735</name>
</gene>